<comment type="caution">
    <text evidence="3">The sequence shown here is derived from an EMBL/GenBank/DDBJ whole genome shotgun (WGS) entry which is preliminary data.</text>
</comment>
<organism evidence="3 4">
    <name type="scientific">Nocardioides agri</name>
    <dbReference type="NCBI Taxonomy" id="2682843"/>
    <lineage>
        <taxon>Bacteria</taxon>
        <taxon>Bacillati</taxon>
        <taxon>Actinomycetota</taxon>
        <taxon>Actinomycetes</taxon>
        <taxon>Propionibacteriales</taxon>
        <taxon>Nocardioidaceae</taxon>
        <taxon>Nocardioides</taxon>
    </lineage>
</organism>
<dbReference type="NCBIfam" id="NF038128">
    <property type="entry name" value="choice_anch_J"/>
    <property type="match status" value="1"/>
</dbReference>
<evidence type="ECO:0000313" key="3">
    <source>
        <dbReference type="EMBL" id="MVQ47716.1"/>
    </source>
</evidence>
<accession>A0A6L6XMC4</accession>
<dbReference type="RefSeq" id="WP_157339843.1">
    <property type="nucleotide sequence ID" value="NZ_WSEK01000003.1"/>
</dbReference>
<evidence type="ECO:0000256" key="1">
    <source>
        <dbReference type="SAM" id="MobiDB-lite"/>
    </source>
</evidence>
<dbReference type="EMBL" id="WSEK01000003">
    <property type="protein sequence ID" value="MVQ47716.1"/>
    <property type="molecule type" value="Genomic_DNA"/>
</dbReference>
<feature type="chain" id="PRO_5026939021" evidence="2">
    <location>
        <begin position="29"/>
        <end position="737"/>
    </location>
</feature>
<evidence type="ECO:0000313" key="4">
    <source>
        <dbReference type="Proteomes" id="UP000473525"/>
    </source>
</evidence>
<name>A0A6L6XMC4_9ACTN</name>
<keyword evidence="2" id="KW-0732">Signal</keyword>
<feature type="region of interest" description="Disordered" evidence="1">
    <location>
        <begin position="33"/>
        <end position="52"/>
    </location>
</feature>
<feature type="region of interest" description="Disordered" evidence="1">
    <location>
        <begin position="158"/>
        <end position="187"/>
    </location>
</feature>
<gene>
    <name evidence="3" type="ORF">GON03_00880</name>
</gene>
<dbReference type="Pfam" id="PF20773">
    <property type="entry name" value="InhA-like_MAM"/>
    <property type="match status" value="1"/>
</dbReference>
<protein>
    <submittedName>
        <fullName evidence="3">Peptidase M6 immune inhibitor A</fullName>
    </submittedName>
</protein>
<keyword evidence="4" id="KW-1185">Reference proteome</keyword>
<proteinExistence type="predicted"/>
<sequence>MKTSLLSAGVALATCAAGLLIPYGGASAAPGTTAAPRASDVTTPSDVREVSPDAKYSTKQLGQLGAQSRKRSSLAAAATPAVGTQRQWVGLDDANGVLYRKDYTLRGVGDKIEVWVANDTAFLPADCRNQVANSTTITDAQVARLITEFDGNMYPKETAAFSTPPDRDGSNALLGPDKNGNGGNYTGDGDKTVALIDNVRDDNYYDFPAASTYIAGFFSAQFNELLDRNVMTIDAYDWAHRTGDNPADAATADPCTSRPARPNLYEGTFAHEWQHLLHYYTDPFETNWINEGLSDFAQTLVGYVDATRTIDQPRNDSHINCFQGWGNVQTQYNPNPRDCGGAQNSLTLWGEDPNPAAVLADYGNAYSMMLYLYDRFGTDFMSALHRDGERQGIASLAAELADEGIDDPYTLIHQYQSMVLLDRIVGDAKHAIVVGARKDKVTTPSLRSTVNLDNPESYDTPGAAPNGADYVALRGADGKVLKGNKLRSLTFDGAATLPEQPLEWTVVSNDPDRAGNPVLWSGNDTNLDAAAVTQVAVPTTNPTLTFLAKYGAELGYDYGYVQVSTDGGKTYTSIAGDKTVDGPFGPALNGTTDGFEPHSFDLSAYAGKTILLSFRYVSDGGVNEGGLEIDDVAVGGTTISDGSSLAPFKSPTQIRPAEVANWNLKLVGIREGKVPAVLQVEFDGRNHVSLSRHQLAAGAPFDKVVAIVATDDPTELVQQFAPYTLKVNGVTQPGGGS</sequence>
<evidence type="ECO:0000256" key="2">
    <source>
        <dbReference type="SAM" id="SignalP"/>
    </source>
</evidence>
<dbReference type="Proteomes" id="UP000473525">
    <property type="component" value="Unassembled WGS sequence"/>
</dbReference>
<dbReference type="AlphaFoldDB" id="A0A6L6XMC4"/>
<reference evidence="3 4" key="1">
    <citation type="submission" date="2019-12" db="EMBL/GenBank/DDBJ databases">
        <authorList>
            <person name="Huq M.A."/>
        </authorList>
    </citation>
    <scope>NUCLEOTIDE SEQUENCE [LARGE SCALE GENOMIC DNA]</scope>
    <source>
        <strain evidence="3 4">MAH-18</strain>
    </source>
</reference>
<feature type="signal peptide" evidence="2">
    <location>
        <begin position="1"/>
        <end position="28"/>
    </location>
</feature>